<dbReference type="AlphaFoldDB" id="A0A1M4UNT6"/>
<accession>A0A1M4UNT6</accession>
<keyword evidence="2" id="KW-1185">Reference proteome</keyword>
<name>A0A1M4UNT6_9THEO</name>
<proteinExistence type="predicted"/>
<dbReference type="RefSeq" id="WP_042833120.1">
    <property type="nucleotide sequence ID" value="NZ_FQUR01000008.1"/>
</dbReference>
<evidence type="ECO:0000313" key="2">
    <source>
        <dbReference type="Proteomes" id="UP000184127"/>
    </source>
</evidence>
<organism evidence="1 2">
    <name type="scientific">Thermoanaerobacter uzonensis DSM 18761</name>
    <dbReference type="NCBI Taxonomy" id="1123369"/>
    <lineage>
        <taxon>Bacteria</taxon>
        <taxon>Bacillati</taxon>
        <taxon>Bacillota</taxon>
        <taxon>Clostridia</taxon>
        <taxon>Thermoanaerobacterales</taxon>
        <taxon>Thermoanaerobacteraceae</taxon>
        <taxon>Thermoanaerobacter</taxon>
    </lineage>
</organism>
<sequence>MEGFVKILVLENEIEAKLIEGILKEKGIPHFIRSYHDTAYDGLFQMVTGWGEILAPSSYKEEIEEIVEEIRKNEDEI</sequence>
<protein>
    <submittedName>
        <fullName evidence="1">Putative signal transducing protein</fullName>
    </submittedName>
</protein>
<dbReference type="Proteomes" id="UP000184127">
    <property type="component" value="Unassembled WGS sequence"/>
</dbReference>
<evidence type="ECO:0000313" key="1">
    <source>
        <dbReference type="EMBL" id="SHE58354.1"/>
    </source>
</evidence>
<gene>
    <name evidence="1" type="ORF">SAMN02745195_00693</name>
</gene>
<dbReference type="EMBL" id="FQUR01000008">
    <property type="protein sequence ID" value="SHE58354.1"/>
    <property type="molecule type" value="Genomic_DNA"/>
</dbReference>
<reference evidence="2" key="1">
    <citation type="submission" date="2016-11" db="EMBL/GenBank/DDBJ databases">
        <authorList>
            <person name="Varghese N."/>
            <person name="Submissions S."/>
        </authorList>
    </citation>
    <scope>NUCLEOTIDE SEQUENCE [LARGE SCALE GENOMIC DNA]</scope>
    <source>
        <strain evidence="2">DSM 18761</strain>
    </source>
</reference>